<dbReference type="Pfam" id="PF08245">
    <property type="entry name" value="Mur_ligase_M"/>
    <property type="match status" value="1"/>
</dbReference>
<keyword evidence="4 9" id="KW-0436">Ligase</keyword>
<evidence type="ECO:0000256" key="2">
    <source>
        <dbReference type="ARBA" id="ARBA00004752"/>
    </source>
</evidence>
<dbReference type="RefSeq" id="WP_379900448.1">
    <property type="nucleotide sequence ID" value="NZ_JBHRTR010000025.1"/>
</dbReference>
<dbReference type="NCBIfam" id="TIGR01087">
    <property type="entry name" value="murD"/>
    <property type="match status" value="1"/>
</dbReference>
<accession>A0ABV7KZX5</accession>
<keyword evidence="8 9" id="KW-0131">Cell cycle</keyword>
<keyword evidence="14" id="KW-1185">Reference proteome</keyword>
<keyword evidence="9 10" id="KW-0961">Cell wall biogenesis/degradation</keyword>
<evidence type="ECO:0000313" key="14">
    <source>
        <dbReference type="Proteomes" id="UP001595528"/>
    </source>
</evidence>
<reference evidence="14" key="1">
    <citation type="journal article" date="2019" name="Int. J. Syst. Evol. Microbiol.">
        <title>The Global Catalogue of Microorganisms (GCM) 10K type strain sequencing project: providing services to taxonomists for standard genome sequencing and annotation.</title>
        <authorList>
            <consortium name="The Broad Institute Genomics Platform"/>
            <consortium name="The Broad Institute Genome Sequencing Center for Infectious Disease"/>
            <person name="Wu L."/>
            <person name="Ma J."/>
        </authorList>
    </citation>
    <scope>NUCLEOTIDE SEQUENCE [LARGE SCALE GENOMIC DNA]</scope>
    <source>
        <strain evidence="14">KCTC 42964</strain>
    </source>
</reference>
<dbReference type="InterPro" id="IPR018109">
    <property type="entry name" value="Folylpolyglutamate_synth_CS"/>
</dbReference>
<evidence type="ECO:0000256" key="4">
    <source>
        <dbReference type="ARBA" id="ARBA00022598"/>
    </source>
</evidence>
<gene>
    <name evidence="9 13" type="primary">murD</name>
    <name evidence="13" type="ORF">ACFOGJ_11635</name>
</gene>
<dbReference type="Proteomes" id="UP001595528">
    <property type="component" value="Unassembled WGS sequence"/>
</dbReference>
<dbReference type="Pfam" id="PF02875">
    <property type="entry name" value="Mur_ligase_C"/>
    <property type="match status" value="1"/>
</dbReference>
<dbReference type="SUPFAM" id="SSF51984">
    <property type="entry name" value="MurCD N-terminal domain"/>
    <property type="match status" value="1"/>
</dbReference>
<dbReference type="PROSITE" id="PS01011">
    <property type="entry name" value="FOLYLPOLYGLU_SYNT_1"/>
    <property type="match status" value="1"/>
</dbReference>
<dbReference type="InterPro" id="IPR036565">
    <property type="entry name" value="Mur-like_cat_sf"/>
</dbReference>
<keyword evidence="6 9" id="KW-0547">Nucleotide-binding</keyword>
<name>A0ABV7KZX5_9PROT</name>
<dbReference type="InterPro" id="IPR005762">
    <property type="entry name" value="MurD"/>
</dbReference>
<evidence type="ECO:0000256" key="7">
    <source>
        <dbReference type="ARBA" id="ARBA00022840"/>
    </source>
</evidence>
<comment type="subcellular location">
    <subcellularLocation>
        <location evidence="1 9 10">Cytoplasm</location>
    </subcellularLocation>
</comment>
<evidence type="ECO:0000256" key="1">
    <source>
        <dbReference type="ARBA" id="ARBA00004496"/>
    </source>
</evidence>
<keyword evidence="9 10" id="KW-0573">Peptidoglycan synthesis</keyword>
<evidence type="ECO:0000256" key="8">
    <source>
        <dbReference type="ARBA" id="ARBA00023306"/>
    </source>
</evidence>
<feature type="domain" description="Mur ligase central" evidence="12">
    <location>
        <begin position="115"/>
        <end position="293"/>
    </location>
</feature>
<feature type="binding site" evidence="9">
    <location>
        <begin position="117"/>
        <end position="123"/>
    </location>
    <ligand>
        <name>ATP</name>
        <dbReference type="ChEBI" id="CHEBI:30616"/>
    </ligand>
</feature>
<evidence type="ECO:0000259" key="12">
    <source>
        <dbReference type="Pfam" id="PF08245"/>
    </source>
</evidence>
<dbReference type="InterPro" id="IPR004101">
    <property type="entry name" value="Mur_ligase_C"/>
</dbReference>
<comment type="pathway">
    <text evidence="2 9 10">Cell wall biogenesis; peptidoglycan biosynthesis.</text>
</comment>
<keyword evidence="5 9" id="KW-0132">Cell division</keyword>
<dbReference type="SUPFAM" id="SSF53244">
    <property type="entry name" value="MurD-like peptide ligases, peptide-binding domain"/>
    <property type="match status" value="1"/>
</dbReference>
<dbReference type="PANTHER" id="PTHR43692">
    <property type="entry name" value="UDP-N-ACETYLMURAMOYLALANINE--D-GLUTAMATE LIGASE"/>
    <property type="match status" value="1"/>
</dbReference>
<evidence type="ECO:0000256" key="9">
    <source>
        <dbReference type="HAMAP-Rule" id="MF_00639"/>
    </source>
</evidence>
<evidence type="ECO:0000313" key="13">
    <source>
        <dbReference type="EMBL" id="MFC3227887.1"/>
    </source>
</evidence>
<comment type="catalytic activity">
    <reaction evidence="9 10">
        <text>UDP-N-acetyl-alpha-D-muramoyl-L-alanine + D-glutamate + ATP = UDP-N-acetyl-alpha-D-muramoyl-L-alanyl-D-glutamate + ADP + phosphate + H(+)</text>
        <dbReference type="Rhea" id="RHEA:16429"/>
        <dbReference type="ChEBI" id="CHEBI:15378"/>
        <dbReference type="ChEBI" id="CHEBI:29986"/>
        <dbReference type="ChEBI" id="CHEBI:30616"/>
        <dbReference type="ChEBI" id="CHEBI:43474"/>
        <dbReference type="ChEBI" id="CHEBI:83898"/>
        <dbReference type="ChEBI" id="CHEBI:83900"/>
        <dbReference type="ChEBI" id="CHEBI:456216"/>
        <dbReference type="EC" id="6.3.2.9"/>
    </reaction>
</comment>
<organism evidence="13 14">
    <name type="scientific">Marinibaculum pumilum</name>
    <dbReference type="NCBI Taxonomy" id="1766165"/>
    <lineage>
        <taxon>Bacteria</taxon>
        <taxon>Pseudomonadati</taxon>
        <taxon>Pseudomonadota</taxon>
        <taxon>Alphaproteobacteria</taxon>
        <taxon>Rhodospirillales</taxon>
        <taxon>Rhodospirillaceae</taxon>
        <taxon>Marinibaculum</taxon>
    </lineage>
</organism>
<dbReference type="SUPFAM" id="SSF53623">
    <property type="entry name" value="MurD-like peptide ligases, catalytic domain"/>
    <property type="match status" value="1"/>
</dbReference>
<evidence type="ECO:0000256" key="5">
    <source>
        <dbReference type="ARBA" id="ARBA00022618"/>
    </source>
</evidence>
<evidence type="ECO:0000256" key="10">
    <source>
        <dbReference type="RuleBase" id="RU003664"/>
    </source>
</evidence>
<feature type="domain" description="Mur ligase C-terminal" evidence="11">
    <location>
        <begin position="315"/>
        <end position="429"/>
    </location>
</feature>
<dbReference type="Gene3D" id="3.40.1190.10">
    <property type="entry name" value="Mur-like, catalytic domain"/>
    <property type="match status" value="1"/>
</dbReference>
<keyword evidence="7 9" id="KW-0067">ATP-binding</keyword>
<comment type="similarity">
    <text evidence="9">Belongs to the MurCDEF family.</text>
</comment>
<proteinExistence type="inferred from homology"/>
<dbReference type="InterPro" id="IPR013221">
    <property type="entry name" value="Mur_ligase_cen"/>
</dbReference>
<protein>
    <recommendedName>
        <fullName evidence="9 10">UDP-N-acetylmuramoylalanine--D-glutamate ligase</fullName>
        <ecNumber evidence="9 10">6.3.2.9</ecNumber>
    </recommendedName>
    <alternativeName>
        <fullName evidence="9">D-glutamic acid-adding enzyme</fullName>
    </alternativeName>
    <alternativeName>
        <fullName evidence="9">UDP-N-acetylmuramoyl-L-alanyl-D-glutamate synthetase</fullName>
    </alternativeName>
</protein>
<keyword evidence="3 9" id="KW-0963">Cytoplasm</keyword>
<sequence>MITIDAYRDRTVLLLGLARSNLAAARALRAGGATVLGWDDGGPARERAAEAGIVLAEPEGIDWSGIAALVAAPGVPLTHPAPHPLIAAAKAAAVPVIGDVELFLNTKPAARLVGITGTNGKSTTTALIGHILDRAGRANQVGGNIGRPVLDLQPLAQDGTYVLELSSFQLDLTPSCHLDVAVLLNVSADHLDRHGSMEGYVAVKSRIFERQAAGNHAVIGIDDSWSVSVFNALEARGHPGLVPIAVGRHLMRGVSVVDGVLHEGPVPVCDLGAARALPGRHNWQNAAAAFAVARALGVGREAASGALASFPGLPHRQEEVGTIGGLRFVNDSKATNGEAAARALTCYDRIYWIAGGRPKSDGLDAVMPHLDAVQAAFLIGEAAAPFAERLQGAGIAAEDCGTLDAALQAAHARARADGGEAVILFSPACASFDQFADYEARGDRFRDLVAALRAAGAGGAVSGTPSGTVLRGAAA</sequence>
<evidence type="ECO:0000256" key="6">
    <source>
        <dbReference type="ARBA" id="ARBA00022741"/>
    </source>
</evidence>
<comment type="caution">
    <text evidence="13">The sequence shown here is derived from an EMBL/GenBank/DDBJ whole genome shotgun (WGS) entry which is preliminary data.</text>
</comment>
<dbReference type="InterPro" id="IPR036615">
    <property type="entry name" value="Mur_ligase_C_dom_sf"/>
</dbReference>
<dbReference type="Gene3D" id="3.90.190.20">
    <property type="entry name" value="Mur ligase, C-terminal domain"/>
    <property type="match status" value="1"/>
</dbReference>
<evidence type="ECO:0000256" key="3">
    <source>
        <dbReference type="ARBA" id="ARBA00022490"/>
    </source>
</evidence>
<dbReference type="GO" id="GO:0008764">
    <property type="term" value="F:UDP-N-acetylmuramoylalanine-D-glutamate ligase activity"/>
    <property type="evidence" value="ECO:0007669"/>
    <property type="project" value="UniProtKB-EC"/>
</dbReference>
<dbReference type="PANTHER" id="PTHR43692:SF1">
    <property type="entry name" value="UDP-N-ACETYLMURAMOYLALANINE--D-GLUTAMATE LIGASE"/>
    <property type="match status" value="1"/>
</dbReference>
<dbReference type="EMBL" id="JBHRTR010000025">
    <property type="protein sequence ID" value="MFC3227887.1"/>
    <property type="molecule type" value="Genomic_DNA"/>
</dbReference>
<comment type="function">
    <text evidence="9 10">Cell wall formation. Catalyzes the addition of glutamate to the nucleotide precursor UDP-N-acetylmuramoyl-L-alanine (UMA).</text>
</comment>
<evidence type="ECO:0000259" key="11">
    <source>
        <dbReference type="Pfam" id="PF02875"/>
    </source>
</evidence>
<dbReference type="HAMAP" id="MF_00639">
    <property type="entry name" value="MurD"/>
    <property type="match status" value="1"/>
</dbReference>
<dbReference type="Gene3D" id="3.40.50.720">
    <property type="entry name" value="NAD(P)-binding Rossmann-like Domain"/>
    <property type="match status" value="1"/>
</dbReference>
<dbReference type="EC" id="6.3.2.9" evidence="9 10"/>
<keyword evidence="9 10" id="KW-0133">Cell shape</keyword>